<feature type="compositionally biased region" description="Polar residues" evidence="1">
    <location>
        <begin position="142"/>
        <end position="156"/>
    </location>
</feature>
<dbReference type="Proteomes" id="UP001174694">
    <property type="component" value="Unassembled WGS sequence"/>
</dbReference>
<accession>A0AA38RUT1</accession>
<gene>
    <name evidence="2" type="ORF">NKR23_g4690</name>
</gene>
<name>A0AA38RUT1_9PEZI</name>
<feature type="region of interest" description="Disordered" evidence="1">
    <location>
        <begin position="131"/>
        <end position="156"/>
    </location>
</feature>
<evidence type="ECO:0000313" key="2">
    <source>
        <dbReference type="EMBL" id="KAJ9148868.1"/>
    </source>
</evidence>
<reference evidence="2" key="1">
    <citation type="submission" date="2022-07" db="EMBL/GenBank/DDBJ databases">
        <title>Fungi with potential for degradation of polypropylene.</title>
        <authorList>
            <person name="Gostincar C."/>
        </authorList>
    </citation>
    <scope>NUCLEOTIDE SEQUENCE</scope>
    <source>
        <strain evidence="2">EXF-13308</strain>
    </source>
</reference>
<dbReference type="EMBL" id="JANBVO010000011">
    <property type="protein sequence ID" value="KAJ9148868.1"/>
    <property type="molecule type" value="Genomic_DNA"/>
</dbReference>
<sequence length="156" mass="17747">MDNKLASFLGDPNFPQVIALSSSRGEKIRLYEDLYKQYSRLEFSWLADRAVAIAGLEKRLIRDFNNGGYGVFDDGRGLLHRSLLWRRGVDQPSLSRIVFPLGRRSAPTWSWMGYNGGIDYFSDDDLPLGGPPPPLLREAMPKSQQQTNRFRPSQVN</sequence>
<evidence type="ECO:0000256" key="1">
    <source>
        <dbReference type="SAM" id="MobiDB-lite"/>
    </source>
</evidence>
<comment type="caution">
    <text evidence="2">The sequence shown here is derived from an EMBL/GenBank/DDBJ whole genome shotgun (WGS) entry which is preliminary data.</text>
</comment>
<proteinExistence type="predicted"/>
<evidence type="ECO:0000313" key="3">
    <source>
        <dbReference type="Proteomes" id="UP001174694"/>
    </source>
</evidence>
<dbReference type="AlphaFoldDB" id="A0AA38RUT1"/>
<organism evidence="2 3">
    <name type="scientific">Pleurostoma richardsiae</name>
    <dbReference type="NCBI Taxonomy" id="41990"/>
    <lineage>
        <taxon>Eukaryota</taxon>
        <taxon>Fungi</taxon>
        <taxon>Dikarya</taxon>
        <taxon>Ascomycota</taxon>
        <taxon>Pezizomycotina</taxon>
        <taxon>Sordariomycetes</taxon>
        <taxon>Sordariomycetidae</taxon>
        <taxon>Calosphaeriales</taxon>
        <taxon>Pleurostomataceae</taxon>
        <taxon>Pleurostoma</taxon>
    </lineage>
</organism>
<protein>
    <submittedName>
        <fullName evidence="2">Uncharacterized protein</fullName>
    </submittedName>
</protein>
<keyword evidence="3" id="KW-1185">Reference proteome</keyword>